<dbReference type="EMBL" id="JACXVP010000004">
    <property type="protein sequence ID" value="KAG5611846.1"/>
    <property type="molecule type" value="Genomic_DNA"/>
</dbReference>
<organism evidence="3 4">
    <name type="scientific">Solanum commersonii</name>
    <name type="common">Commerson's wild potato</name>
    <name type="synonym">Commerson's nightshade</name>
    <dbReference type="NCBI Taxonomy" id="4109"/>
    <lineage>
        <taxon>Eukaryota</taxon>
        <taxon>Viridiplantae</taxon>
        <taxon>Streptophyta</taxon>
        <taxon>Embryophyta</taxon>
        <taxon>Tracheophyta</taxon>
        <taxon>Spermatophyta</taxon>
        <taxon>Magnoliopsida</taxon>
        <taxon>eudicotyledons</taxon>
        <taxon>Gunneridae</taxon>
        <taxon>Pentapetalae</taxon>
        <taxon>asterids</taxon>
        <taxon>lamiids</taxon>
        <taxon>Solanales</taxon>
        <taxon>Solanaceae</taxon>
        <taxon>Solanoideae</taxon>
        <taxon>Solaneae</taxon>
        <taxon>Solanum</taxon>
    </lineage>
</organism>
<feature type="region of interest" description="Disordered" evidence="1">
    <location>
        <begin position="1"/>
        <end position="37"/>
    </location>
</feature>
<dbReference type="Proteomes" id="UP000824120">
    <property type="component" value="Chromosome 4"/>
</dbReference>
<feature type="domain" description="DUF1985" evidence="2">
    <location>
        <begin position="87"/>
        <end position="184"/>
    </location>
</feature>
<feature type="compositionally biased region" description="Polar residues" evidence="1">
    <location>
        <begin position="1"/>
        <end position="10"/>
    </location>
</feature>
<proteinExistence type="predicted"/>
<evidence type="ECO:0000256" key="1">
    <source>
        <dbReference type="SAM" id="MobiDB-lite"/>
    </source>
</evidence>
<keyword evidence="4" id="KW-1185">Reference proteome</keyword>
<dbReference type="InterPro" id="IPR015410">
    <property type="entry name" value="DUF1985"/>
</dbReference>
<comment type="caution">
    <text evidence="3">The sequence shown here is derived from an EMBL/GenBank/DDBJ whole genome shotgun (WGS) entry which is preliminary data.</text>
</comment>
<protein>
    <recommendedName>
        <fullName evidence="2">DUF1985 domain-containing protein</fullName>
    </recommendedName>
</protein>
<evidence type="ECO:0000259" key="2">
    <source>
        <dbReference type="Pfam" id="PF09331"/>
    </source>
</evidence>
<feature type="non-terminal residue" evidence="3">
    <location>
        <position position="1"/>
    </location>
</feature>
<evidence type="ECO:0000313" key="4">
    <source>
        <dbReference type="Proteomes" id="UP000824120"/>
    </source>
</evidence>
<name>A0A9J5ZJY3_SOLCO</name>
<reference evidence="3 4" key="1">
    <citation type="submission" date="2020-09" db="EMBL/GenBank/DDBJ databases">
        <title>De no assembly of potato wild relative species, Solanum commersonii.</title>
        <authorList>
            <person name="Cho K."/>
        </authorList>
    </citation>
    <scope>NUCLEOTIDE SEQUENCE [LARGE SCALE GENOMIC DNA]</scope>
    <source>
        <strain evidence="3">LZ3.2</strain>
        <tissue evidence="3">Leaf</tissue>
    </source>
</reference>
<accession>A0A9J5ZJY3</accession>
<gene>
    <name evidence="3" type="ORF">H5410_023127</name>
</gene>
<evidence type="ECO:0000313" key="3">
    <source>
        <dbReference type="EMBL" id="KAG5611846.1"/>
    </source>
</evidence>
<dbReference type="OrthoDB" id="1301943at2759"/>
<dbReference type="Pfam" id="PF09331">
    <property type="entry name" value="DUF1985"/>
    <property type="match status" value="1"/>
</dbReference>
<dbReference type="PANTHER" id="PTHR48449">
    <property type="entry name" value="DUF1985 DOMAIN-CONTAINING PROTEIN"/>
    <property type="match status" value="1"/>
</dbReference>
<dbReference type="AlphaFoldDB" id="A0A9J5ZJY3"/>
<dbReference type="PANTHER" id="PTHR48449:SF1">
    <property type="entry name" value="DUF1985 DOMAIN-CONTAINING PROTEIN"/>
    <property type="match status" value="1"/>
</dbReference>
<sequence length="213" mass="24520">TSPTFNILTQTPPPKNVEIPAKDGSSQSKNQKEKKMKQRKRDLLTFLGQERFQQFLEQTPFGVFYELPHIKIQCQLLRHLLLLEFENVKDDMFIVKMNGTVLCFGIKEFVAVTGLKCGLLTDFVSDLSIPNRLIQKYFGEMTKVLELDLEANFFEPEDRFKIGVLYFISTFLTSSEASKTTIPKLLTLKACSRRLGNNHTSFKFSQFHLALQI</sequence>